<dbReference type="InterPro" id="IPR029787">
    <property type="entry name" value="Nucleotide_cyclase"/>
</dbReference>
<keyword evidence="3" id="KW-0547">Nucleotide-binding</keyword>
<comment type="similarity">
    <text evidence="7">Belongs to the adenylyl cyclase class-4/guanylyl cyclase family.</text>
</comment>
<dbReference type="EMBL" id="HBIM01006521">
    <property type="protein sequence ID" value="CAE0407747.1"/>
    <property type="molecule type" value="Transcribed_RNA"/>
</dbReference>
<dbReference type="GO" id="GO:0016020">
    <property type="term" value="C:membrane"/>
    <property type="evidence" value="ECO:0007669"/>
    <property type="project" value="UniProtKB-SubCell"/>
</dbReference>
<organism evidence="10">
    <name type="scientific">Amphora coffeiformis</name>
    <dbReference type="NCBI Taxonomy" id="265554"/>
    <lineage>
        <taxon>Eukaryota</taxon>
        <taxon>Sar</taxon>
        <taxon>Stramenopiles</taxon>
        <taxon>Ochrophyta</taxon>
        <taxon>Bacillariophyta</taxon>
        <taxon>Bacillariophyceae</taxon>
        <taxon>Bacillariophycidae</taxon>
        <taxon>Thalassiophysales</taxon>
        <taxon>Catenulaceae</taxon>
        <taxon>Amphora</taxon>
    </lineage>
</organism>
<keyword evidence="5 8" id="KW-0472">Membrane</keyword>
<evidence type="ECO:0000259" key="9">
    <source>
        <dbReference type="PROSITE" id="PS50125"/>
    </source>
</evidence>
<dbReference type="InterPro" id="IPR018297">
    <property type="entry name" value="A/G_cyclase_CS"/>
</dbReference>
<evidence type="ECO:0000256" key="2">
    <source>
        <dbReference type="ARBA" id="ARBA00022692"/>
    </source>
</evidence>
<dbReference type="CDD" id="cd07302">
    <property type="entry name" value="CHD"/>
    <property type="match status" value="1"/>
</dbReference>
<feature type="domain" description="Guanylate cyclase" evidence="9">
    <location>
        <begin position="318"/>
        <end position="439"/>
    </location>
</feature>
<dbReference type="AlphaFoldDB" id="A0A7S3P2G3"/>
<sequence length="504" mass="56443">MLTHFGNLSQPSSGLYWEMVSVAVSPVIIGGVYSYWPQAVECFFLGMFVGLLGGAYWMRIRQYYQDHKINHVFTEISHRAQLPNSGDGGGGDLAHRAERLAQRLDTRFREAATFRLVSERISESLLFADTMEFIWEQFQGIIPYDRIGCALYDEDTHTLTAQWAKSKRPGGLLLSKGYSAHLKGSSLEVMLKKNEPRIIPDLEAFALEKPASHSLHLVIKEGYKSSLTYPLITLGQKRVGFLFFNSVQKDCYQPHHLDTFRHISVMVSTTIEKSRLYEKILTEEERSANLLHQMVPPPIAARLRSNEHPIADKHEVVGVLFADIVGFTTWSSALEASTVVSVLEEIFRQVDELAGVWGIEKIKTIGDCWMGAVGVTGQSTMDLAKLVHFAHAMGSVPARHQLSFRVGIHMGPCVAGVIGRNKMAYDIWGDTVNVASRMESTGEANRVHISRDVMQLLLHQDDDDDDDDDRAGNDFRFIPRGSTAIKGKGQMETFFVEPAVGQRE</sequence>
<evidence type="ECO:0000256" key="3">
    <source>
        <dbReference type="ARBA" id="ARBA00022741"/>
    </source>
</evidence>
<dbReference type="PROSITE" id="PS50125">
    <property type="entry name" value="GUANYLATE_CYCLASE_2"/>
    <property type="match status" value="1"/>
</dbReference>
<keyword evidence="4 8" id="KW-1133">Transmembrane helix</keyword>
<name>A0A7S3P2G3_9STRA</name>
<reference evidence="10" key="1">
    <citation type="submission" date="2021-01" db="EMBL/GenBank/DDBJ databases">
        <authorList>
            <person name="Corre E."/>
            <person name="Pelletier E."/>
            <person name="Niang G."/>
            <person name="Scheremetjew M."/>
            <person name="Finn R."/>
            <person name="Kale V."/>
            <person name="Holt S."/>
            <person name="Cochrane G."/>
            <person name="Meng A."/>
            <person name="Brown T."/>
            <person name="Cohen L."/>
        </authorList>
    </citation>
    <scope>NUCLEOTIDE SEQUENCE</scope>
    <source>
        <strain evidence="10">CCMP127</strain>
    </source>
</reference>
<dbReference type="InterPro" id="IPR001054">
    <property type="entry name" value="A/G_cyclase"/>
</dbReference>
<dbReference type="Gene3D" id="3.30.70.1230">
    <property type="entry name" value="Nucleotide cyclase"/>
    <property type="match status" value="1"/>
</dbReference>
<dbReference type="PROSITE" id="PS00452">
    <property type="entry name" value="GUANYLATE_CYCLASE_1"/>
    <property type="match status" value="1"/>
</dbReference>
<evidence type="ECO:0000256" key="8">
    <source>
        <dbReference type="SAM" id="Phobius"/>
    </source>
</evidence>
<dbReference type="SUPFAM" id="SSF55781">
    <property type="entry name" value="GAF domain-like"/>
    <property type="match status" value="1"/>
</dbReference>
<evidence type="ECO:0000313" key="10">
    <source>
        <dbReference type="EMBL" id="CAE0407747.1"/>
    </source>
</evidence>
<dbReference type="SUPFAM" id="SSF55073">
    <property type="entry name" value="Nucleotide cyclase"/>
    <property type="match status" value="1"/>
</dbReference>
<feature type="transmembrane region" description="Helical" evidence="8">
    <location>
        <begin position="43"/>
        <end position="60"/>
    </location>
</feature>
<dbReference type="GO" id="GO:0000166">
    <property type="term" value="F:nucleotide binding"/>
    <property type="evidence" value="ECO:0007669"/>
    <property type="project" value="UniProtKB-KW"/>
</dbReference>
<evidence type="ECO:0000256" key="4">
    <source>
        <dbReference type="ARBA" id="ARBA00022989"/>
    </source>
</evidence>
<dbReference type="Pfam" id="PF00211">
    <property type="entry name" value="Guanylate_cyc"/>
    <property type="match status" value="1"/>
</dbReference>
<dbReference type="InterPro" id="IPR050401">
    <property type="entry name" value="Cyclic_nucleotide_synthase"/>
</dbReference>
<gene>
    <name evidence="10" type="ORF">ACOF00016_LOCUS5544</name>
</gene>
<accession>A0A7S3P2G3</accession>
<evidence type="ECO:0000256" key="1">
    <source>
        <dbReference type="ARBA" id="ARBA00004370"/>
    </source>
</evidence>
<dbReference type="PANTHER" id="PTHR11920:SF335">
    <property type="entry name" value="GUANYLATE CYCLASE"/>
    <property type="match status" value="1"/>
</dbReference>
<evidence type="ECO:0000256" key="5">
    <source>
        <dbReference type="ARBA" id="ARBA00023136"/>
    </source>
</evidence>
<keyword evidence="6 7" id="KW-0456">Lyase</keyword>
<dbReference type="PANTHER" id="PTHR11920">
    <property type="entry name" value="GUANYLYL CYCLASE"/>
    <property type="match status" value="1"/>
</dbReference>
<keyword evidence="2 8" id="KW-0812">Transmembrane</keyword>
<dbReference type="Gene3D" id="3.30.450.40">
    <property type="match status" value="1"/>
</dbReference>
<evidence type="ECO:0000256" key="6">
    <source>
        <dbReference type="ARBA" id="ARBA00023239"/>
    </source>
</evidence>
<protein>
    <recommendedName>
        <fullName evidence="9">Guanylate cyclase domain-containing protein</fullName>
    </recommendedName>
</protein>
<dbReference type="GO" id="GO:0009190">
    <property type="term" value="P:cyclic nucleotide biosynthetic process"/>
    <property type="evidence" value="ECO:0007669"/>
    <property type="project" value="InterPro"/>
</dbReference>
<dbReference type="GO" id="GO:0035556">
    <property type="term" value="P:intracellular signal transduction"/>
    <property type="evidence" value="ECO:0007669"/>
    <property type="project" value="InterPro"/>
</dbReference>
<feature type="transmembrane region" description="Helical" evidence="8">
    <location>
        <begin position="15"/>
        <end position="36"/>
    </location>
</feature>
<proteinExistence type="inferred from homology"/>
<dbReference type="GO" id="GO:0016849">
    <property type="term" value="F:phosphorus-oxygen lyase activity"/>
    <property type="evidence" value="ECO:0007669"/>
    <property type="project" value="InterPro"/>
</dbReference>
<dbReference type="InterPro" id="IPR029016">
    <property type="entry name" value="GAF-like_dom_sf"/>
</dbReference>
<evidence type="ECO:0000256" key="7">
    <source>
        <dbReference type="RuleBase" id="RU000405"/>
    </source>
</evidence>
<dbReference type="SMART" id="SM00044">
    <property type="entry name" value="CYCc"/>
    <property type="match status" value="1"/>
</dbReference>
<comment type="subcellular location">
    <subcellularLocation>
        <location evidence="1">Membrane</location>
    </subcellularLocation>
</comment>